<dbReference type="GO" id="GO:0006310">
    <property type="term" value="P:DNA recombination"/>
    <property type="evidence" value="ECO:0007669"/>
    <property type="project" value="UniProtKB-KW"/>
</dbReference>
<accession>X1MX53</accession>
<dbReference type="GO" id="GO:0003677">
    <property type="term" value="F:DNA binding"/>
    <property type="evidence" value="ECO:0007669"/>
    <property type="project" value="InterPro"/>
</dbReference>
<dbReference type="InterPro" id="IPR013762">
    <property type="entry name" value="Integrase-like_cat_sf"/>
</dbReference>
<dbReference type="InterPro" id="IPR050090">
    <property type="entry name" value="Tyrosine_recombinase_XerCD"/>
</dbReference>
<evidence type="ECO:0000313" key="3">
    <source>
        <dbReference type="EMBL" id="GAI35868.1"/>
    </source>
</evidence>
<feature type="domain" description="Tyr recombinase" evidence="2">
    <location>
        <begin position="32"/>
        <end position="124"/>
    </location>
</feature>
<sequence>ACLKHIYTKAIEWGKIDNTPASKIKKFRESDQRVRYLEEEEIERLYEACSEHLKPIVAVALNSGMRKGEILNLKWPDVNLRTRVISILNSKNDEKREVPINKDLAQILLAVPKLLNDHIIIVHL</sequence>
<protein>
    <recommendedName>
        <fullName evidence="2">Tyr recombinase domain-containing protein</fullName>
    </recommendedName>
</protein>
<organism evidence="3">
    <name type="scientific">marine sediment metagenome</name>
    <dbReference type="NCBI Taxonomy" id="412755"/>
    <lineage>
        <taxon>unclassified sequences</taxon>
        <taxon>metagenomes</taxon>
        <taxon>ecological metagenomes</taxon>
    </lineage>
</organism>
<dbReference type="AlphaFoldDB" id="X1MX53"/>
<name>X1MX53_9ZZZZ</name>
<dbReference type="GO" id="GO:0015074">
    <property type="term" value="P:DNA integration"/>
    <property type="evidence" value="ECO:0007669"/>
    <property type="project" value="InterPro"/>
</dbReference>
<dbReference type="Gene3D" id="1.10.443.10">
    <property type="entry name" value="Intergrase catalytic core"/>
    <property type="match status" value="1"/>
</dbReference>
<proteinExistence type="predicted"/>
<dbReference type="PANTHER" id="PTHR30349:SF64">
    <property type="entry name" value="PROPHAGE INTEGRASE INTD-RELATED"/>
    <property type="match status" value="1"/>
</dbReference>
<dbReference type="PROSITE" id="PS51898">
    <property type="entry name" value="TYR_RECOMBINASE"/>
    <property type="match status" value="1"/>
</dbReference>
<evidence type="ECO:0000259" key="2">
    <source>
        <dbReference type="PROSITE" id="PS51898"/>
    </source>
</evidence>
<evidence type="ECO:0000256" key="1">
    <source>
        <dbReference type="ARBA" id="ARBA00023172"/>
    </source>
</evidence>
<dbReference type="PANTHER" id="PTHR30349">
    <property type="entry name" value="PHAGE INTEGRASE-RELATED"/>
    <property type="match status" value="1"/>
</dbReference>
<dbReference type="SUPFAM" id="SSF56349">
    <property type="entry name" value="DNA breaking-rejoining enzymes"/>
    <property type="match status" value="1"/>
</dbReference>
<comment type="caution">
    <text evidence="3">The sequence shown here is derived from an EMBL/GenBank/DDBJ whole genome shotgun (WGS) entry which is preliminary data.</text>
</comment>
<keyword evidence="1" id="KW-0233">DNA recombination</keyword>
<dbReference type="InterPro" id="IPR002104">
    <property type="entry name" value="Integrase_catalytic"/>
</dbReference>
<reference evidence="3" key="1">
    <citation type="journal article" date="2014" name="Front. Microbiol.">
        <title>High frequency of phylogenetically diverse reductive dehalogenase-homologous genes in deep subseafloor sedimentary metagenomes.</title>
        <authorList>
            <person name="Kawai M."/>
            <person name="Futagami T."/>
            <person name="Toyoda A."/>
            <person name="Takaki Y."/>
            <person name="Nishi S."/>
            <person name="Hori S."/>
            <person name="Arai W."/>
            <person name="Tsubouchi T."/>
            <person name="Morono Y."/>
            <person name="Uchiyama I."/>
            <person name="Ito T."/>
            <person name="Fujiyama A."/>
            <person name="Inagaki F."/>
            <person name="Takami H."/>
        </authorList>
    </citation>
    <scope>NUCLEOTIDE SEQUENCE</scope>
    <source>
        <strain evidence="3">Expedition CK06-06</strain>
    </source>
</reference>
<dbReference type="EMBL" id="BARV01032600">
    <property type="protein sequence ID" value="GAI35868.1"/>
    <property type="molecule type" value="Genomic_DNA"/>
</dbReference>
<feature type="non-terminal residue" evidence="3">
    <location>
        <position position="1"/>
    </location>
</feature>
<dbReference type="Pfam" id="PF00589">
    <property type="entry name" value="Phage_integrase"/>
    <property type="match status" value="1"/>
</dbReference>
<dbReference type="InterPro" id="IPR011010">
    <property type="entry name" value="DNA_brk_join_enz"/>
</dbReference>
<gene>
    <name evidence="3" type="ORF">S06H3_51384</name>
</gene>